<reference evidence="2 3" key="1">
    <citation type="journal article" date="2005" name="Arch. Microbiol.">
        <title>The genome sequence of an anaerobic aromatic-degrading denitrifying bacterium, strain EbN1.</title>
        <authorList>
            <person name="Rabus R."/>
            <person name="Kube M."/>
            <person name="Heider J."/>
            <person name="Beck A."/>
            <person name="Heitmann K."/>
            <person name="Widdel F."/>
            <person name="Reinhardt R."/>
        </authorList>
    </citation>
    <scope>NUCLEOTIDE SEQUENCE [LARGE SCALE GENOMIC DNA]</scope>
    <source>
        <strain evidence="2 3">EbN1</strain>
    </source>
</reference>
<dbReference type="KEGG" id="eba:ebA1879"/>
<dbReference type="HOGENOM" id="CLU_1755064_0_0_4"/>
<gene>
    <name evidence="2" type="ORF">ebA1879</name>
</gene>
<dbReference type="STRING" id="76114.ebA1879"/>
<evidence type="ECO:0000313" key="3">
    <source>
        <dbReference type="Proteomes" id="UP000006552"/>
    </source>
</evidence>
<organism evidence="2 3">
    <name type="scientific">Aromatoleum aromaticum (strain DSM 19018 / LMG 30748 / EbN1)</name>
    <name type="common">Azoarcus sp. (strain EbN1)</name>
    <dbReference type="NCBI Taxonomy" id="76114"/>
    <lineage>
        <taxon>Bacteria</taxon>
        <taxon>Pseudomonadati</taxon>
        <taxon>Pseudomonadota</taxon>
        <taxon>Betaproteobacteria</taxon>
        <taxon>Rhodocyclales</taxon>
        <taxon>Rhodocyclaceae</taxon>
        <taxon>Aromatoleum</taxon>
    </lineage>
</organism>
<accession>Q5P6B4</accession>
<evidence type="ECO:0000313" key="2">
    <source>
        <dbReference type="EMBL" id="CAI07147.1"/>
    </source>
</evidence>
<feature type="compositionally biased region" description="Basic residues" evidence="1">
    <location>
        <begin position="115"/>
        <end position="132"/>
    </location>
</feature>
<dbReference type="Proteomes" id="UP000006552">
    <property type="component" value="Chromosome"/>
</dbReference>
<proteinExistence type="predicted"/>
<dbReference type="EMBL" id="CR555306">
    <property type="protein sequence ID" value="CAI07147.1"/>
    <property type="molecule type" value="Genomic_DNA"/>
</dbReference>
<feature type="region of interest" description="Disordered" evidence="1">
    <location>
        <begin position="105"/>
        <end position="148"/>
    </location>
</feature>
<feature type="compositionally biased region" description="Polar residues" evidence="1">
    <location>
        <begin position="134"/>
        <end position="148"/>
    </location>
</feature>
<dbReference type="AlphaFoldDB" id="Q5P6B4"/>
<name>Q5P6B4_AROAE</name>
<protein>
    <submittedName>
        <fullName evidence="2">Uncharacterized protein</fullName>
    </submittedName>
</protein>
<sequence>MICWHSDRNASWTAFAGFNFEAGDQMQPFDPSLSKSVDTVARTAVSSCRGVASRCGNPLSPRRPANARDAARGFPPSCARLLRPSLPAVLRQSCHVRRVCGRWRRSAEPSGGGLHARRWRGRRSRCGLRPRSRQSMIQRIGASSRTSS</sequence>
<evidence type="ECO:0000256" key="1">
    <source>
        <dbReference type="SAM" id="MobiDB-lite"/>
    </source>
</evidence>
<keyword evidence="3" id="KW-1185">Reference proteome</keyword>